<evidence type="ECO:0000313" key="3">
    <source>
        <dbReference type="Proteomes" id="UP000054826"/>
    </source>
</evidence>
<dbReference type="InterPro" id="IPR011009">
    <property type="entry name" value="Kinase-like_dom_sf"/>
</dbReference>
<gene>
    <name evidence="2" type="ORF">T4C_12121</name>
</gene>
<dbReference type="SUPFAM" id="SSF56112">
    <property type="entry name" value="Protein kinase-like (PK-like)"/>
    <property type="match status" value="1"/>
</dbReference>
<keyword evidence="1" id="KW-0547">Nucleotide-binding</keyword>
<evidence type="ECO:0000256" key="1">
    <source>
        <dbReference type="PROSITE-ProRule" id="PRU10141"/>
    </source>
</evidence>
<dbReference type="GO" id="GO:0005524">
    <property type="term" value="F:ATP binding"/>
    <property type="evidence" value="ECO:0007669"/>
    <property type="project" value="UniProtKB-UniRule"/>
</dbReference>
<dbReference type="AlphaFoldDB" id="A0A0V1GC75"/>
<dbReference type="Gene3D" id="3.30.200.20">
    <property type="entry name" value="Phosphorylase Kinase, domain 1"/>
    <property type="match status" value="1"/>
</dbReference>
<dbReference type="Proteomes" id="UP000054826">
    <property type="component" value="Unassembled WGS sequence"/>
</dbReference>
<keyword evidence="1" id="KW-0067">ATP-binding</keyword>
<name>A0A0V1GC75_TRIPS</name>
<dbReference type="PROSITE" id="PS00107">
    <property type="entry name" value="PROTEIN_KINASE_ATP"/>
    <property type="match status" value="1"/>
</dbReference>
<sequence>MQNSLPNIVEINEVLVGVNKTPWRVKSYLGKGCFGAIVAAVNTETGQDAALKQVISFF</sequence>
<reference evidence="2 3" key="1">
    <citation type="submission" date="2015-01" db="EMBL/GenBank/DDBJ databases">
        <title>Evolution of Trichinella species and genotypes.</title>
        <authorList>
            <person name="Korhonen P.K."/>
            <person name="Edoardo P."/>
            <person name="Giuseppe L.R."/>
            <person name="Gasser R.B."/>
        </authorList>
    </citation>
    <scope>NUCLEOTIDE SEQUENCE [LARGE SCALE GENOMIC DNA]</scope>
    <source>
        <strain evidence="2">ISS176</strain>
    </source>
</reference>
<evidence type="ECO:0000313" key="2">
    <source>
        <dbReference type="EMBL" id="KRY95832.1"/>
    </source>
</evidence>
<proteinExistence type="predicted"/>
<dbReference type="InterPro" id="IPR017441">
    <property type="entry name" value="Protein_kinase_ATP_BS"/>
</dbReference>
<organism evidence="2 3">
    <name type="scientific">Trichinella pseudospiralis</name>
    <name type="common">Parasitic roundworm</name>
    <dbReference type="NCBI Taxonomy" id="6337"/>
    <lineage>
        <taxon>Eukaryota</taxon>
        <taxon>Metazoa</taxon>
        <taxon>Ecdysozoa</taxon>
        <taxon>Nematoda</taxon>
        <taxon>Enoplea</taxon>
        <taxon>Dorylaimia</taxon>
        <taxon>Trichinellida</taxon>
        <taxon>Trichinellidae</taxon>
        <taxon>Trichinella</taxon>
    </lineage>
</organism>
<protein>
    <submittedName>
        <fullName evidence="2">Uncharacterized protein</fullName>
    </submittedName>
</protein>
<dbReference type="EMBL" id="JYDV01004005">
    <property type="protein sequence ID" value="KRY95832.1"/>
    <property type="molecule type" value="Genomic_DNA"/>
</dbReference>
<feature type="binding site" evidence="1">
    <location>
        <position position="52"/>
    </location>
    <ligand>
        <name>ATP</name>
        <dbReference type="ChEBI" id="CHEBI:30616"/>
    </ligand>
</feature>
<comment type="caution">
    <text evidence="2">The sequence shown here is derived from an EMBL/GenBank/DDBJ whole genome shotgun (WGS) entry which is preliminary data.</text>
</comment>
<accession>A0A0V1GC75</accession>